<keyword evidence="2" id="KW-0129">CBS domain</keyword>
<keyword evidence="6" id="KW-1185">Reference proteome</keyword>
<name>A0A1I6GF98_9EURY</name>
<protein>
    <recommendedName>
        <fullName evidence="4">CNNM transmembrane domain-containing protein</fullName>
    </recommendedName>
</protein>
<dbReference type="PANTHER" id="PTHR22777">
    <property type="entry name" value="HEMOLYSIN-RELATED"/>
    <property type="match status" value="1"/>
</dbReference>
<keyword evidence="3" id="KW-0472">Membrane</keyword>
<gene>
    <name evidence="5" type="ORF">SAMN04487947_1061</name>
</gene>
<keyword evidence="3" id="KW-1133">Transmembrane helix</keyword>
<keyword evidence="1" id="KW-0677">Repeat</keyword>
<dbReference type="OrthoDB" id="326790at2157"/>
<evidence type="ECO:0000313" key="6">
    <source>
        <dbReference type="Proteomes" id="UP000198531"/>
    </source>
</evidence>
<evidence type="ECO:0000256" key="2">
    <source>
        <dbReference type="ARBA" id="ARBA00023122"/>
    </source>
</evidence>
<dbReference type="AlphaFoldDB" id="A0A1I6GF98"/>
<evidence type="ECO:0000313" key="5">
    <source>
        <dbReference type="EMBL" id="SFR40866.1"/>
    </source>
</evidence>
<feature type="domain" description="CNNM transmembrane" evidence="4">
    <location>
        <begin position="2"/>
        <end position="170"/>
    </location>
</feature>
<dbReference type="EMBL" id="FOYT01000001">
    <property type="protein sequence ID" value="SFR40866.1"/>
    <property type="molecule type" value="Genomic_DNA"/>
</dbReference>
<evidence type="ECO:0000256" key="1">
    <source>
        <dbReference type="ARBA" id="ARBA00022737"/>
    </source>
</evidence>
<feature type="transmembrane region" description="Helical" evidence="3">
    <location>
        <begin position="91"/>
        <end position="113"/>
    </location>
</feature>
<keyword evidence="3" id="KW-0812">Transmembrane</keyword>
<evidence type="ECO:0000256" key="3">
    <source>
        <dbReference type="SAM" id="Phobius"/>
    </source>
</evidence>
<accession>A0A1I6GF98</accession>
<dbReference type="InterPro" id="IPR002550">
    <property type="entry name" value="CNNM"/>
</dbReference>
<dbReference type="RefSeq" id="WP_089805246.1">
    <property type="nucleotide sequence ID" value="NZ_FOYT01000001.1"/>
</dbReference>
<organism evidence="5 6">
    <name type="scientific">Halogeometricum rufum</name>
    <dbReference type="NCBI Taxonomy" id="553469"/>
    <lineage>
        <taxon>Archaea</taxon>
        <taxon>Methanobacteriati</taxon>
        <taxon>Methanobacteriota</taxon>
        <taxon>Stenosarchaea group</taxon>
        <taxon>Halobacteria</taxon>
        <taxon>Halobacteriales</taxon>
        <taxon>Haloferacaceae</taxon>
        <taxon>Halogeometricum</taxon>
    </lineage>
</organism>
<dbReference type="PROSITE" id="PS51846">
    <property type="entry name" value="CNNM"/>
    <property type="match status" value="1"/>
</dbReference>
<feature type="transmembrane region" description="Helical" evidence="3">
    <location>
        <begin position="6"/>
        <end position="23"/>
    </location>
</feature>
<reference evidence="6" key="1">
    <citation type="submission" date="2016-10" db="EMBL/GenBank/DDBJ databases">
        <authorList>
            <person name="Varghese N."/>
            <person name="Submissions S."/>
        </authorList>
    </citation>
    <scope>NUCLEOTIDE SEQUENCE [LARGE SCALE GENOMIC DNA]</scope>
    <source>
        <strain evidence="6">CGMCC 1.7736</strain>
    </source>
</reference>
<dbReference type="STRING" id="553469.SAMN04487947_1061"/>
<proteinExistence type="predicted"/>
<dbReference type="Pfam" id="PF01595">
    <property type="entry name" value="CNNM"/>
    <property type="match status" value="1"/>
</dbReference>
<feature type="transmembrane region" description="Helical" evidence="3">
    <location>
        <begin position="62"/>
        <end position="85"/>
    </location>
</feature>
<sequence length="170" mass="18237">MDLPLVAFGTASVVVLLLFSAFFSSSETAIFSLPVAWIDDRAATGDRRAVTLRRLREDPHRLLVTILVGNNLVNVAISSIVTVLLVEHVSAGVAVTAATLVVGSVVLVFGEIVPKSFGLGNARRWSLTVARPVSLVERSISPLVGLFDALTRRLTAWLGGETDIEKPYVE</sequence>
<evidence type="ECO:0000259" key="4">
    <source>
        <dbReference type="PROSITE" id="PS51846"/>
    </source>
</evidence>
<dbReference type="Proteomes" id="UP000198531">
    <property type="component" value="Unassembled WGS sequence"/>
</dbReference>
<dbReference type="PANTHER" id="PTHR22777:SF17">
    <property type="entry name" value="UPF0053 PROTEIN SLL0260"/>
    <property type="match status" value="1"/>
</dbReference>